<evidence type="ECO:0000256" key="1">
    <source>
        <dbReference type="SAM" id="MobiDB-lite"/>
    </source>
</evidence>
<dbReference type="EMBL" id="LAZR01056247">
    <property type="protein sequence ID" value="KKK74589.1"/>
    <property type="molecule type" value="Genomic_DNA"/>
</dbReference>
<comment type="caution">
    <text evidence="2">The sequence shown here is derived from an EMBL/GenBank/DDBJ whole genome shotgun (WGS) entry which is preliminary data.</text>
</comment>
<organism evidence="2">
    <name type="scientific">marine sediment metagenome</name>
    <dbReference type="NCBI Taxonomy" id="412755"/>
    <lineage>
        <taxon>unclassified sequences</taxon>
        <taxon>metagenomes</taxon>
        <taxon>ecological metagenomes</taxon>
    </lineage>
</organism>
<proteinExistence type="predicted"/>
<protein>
    <submittedName>
        <fullName evidence="2">Uncharacterized protein</fullName>
    </submittedName>
</protein>
<sequence>MGHKGGKRGPGRPHKGHIADSARCITKKQARKEKLGTRMAARRTLCPTCSGQFNRCEWKRHSQRCDPKKAVIHESQAQ</sequence>
<feature type="compositionally biased region" description="Basic residues" evidence="1">
    <location>
        <begin position="1"/>
        <end position="16"/>
    </location>
</feature>
<dbReference type="AlphaFoldDB" id="A0A0F9A7Q5"/>
<gene>
    <name evidence="2" type="ORF">LCGC14_2882290</name>
</gene>
<evidence type="ECO:0000313" key="2">
    <source>
        <dbReference type="EMBL" id="KKK74589.1"/>
    </source>
</evidence>
<feature type="region of interest" description="Disordered" evidence="1">
    <location>
        <begin position="1"/>
        <end position="21"/>
    </location>
</feature>
<name>A0A0F9A7Q5_9ZZZZ</name>
<reference evidence="2" key="1">
    <citation type="journal article" date="2015" name="Nature">
        <title>Complex archaea that bridge the gap between prokaryotes and eukaryotes.</title>
        <authorList>
            <person name="Spang A."/>
            <person name="Saw J.H."/>
            <person name="Jorgensen S.L."/>
            <person name="Zaremba-Niedzwiedzka K."/>
            <person name="Martijn J."/>
            <person name="Lind A.E."/>
            <person name="van Eijk R."/>
            <person name="Schleper C."/>
            <person name="Guy L."/>
            <person name="Ettema T.J."/>
        </authorList>
    </citation>
    <scope>NUCLEOTIDE SEQUENCE</scope>
</reference>
<accession>A0A0F9A7Q5</accession>